<feature type="region of interest" description="Disordered" evidence="20">
    <location>
        <begin position="207"/>
        <end position="237"/>
    </location>
</feature>
<comment type="catalytic activity">
    <reaction evidence="18 19">
        <text>UDP-N-acetyl-alpha-D-muramate + NADP(+) = UDP-N-acetyl-3-O-(1-carboxyvinyl)-alpha-D-glucosamine + NADPH + H(+)</text>
        <dbReference type="Rhea" id="RHEA:12248"/>
        <dbReference type="ChEBI" id="CHEBI:15378"/>
        <dbReference type="ChEBI" id="CHEBI:57783"/>
        <dbReference type="ChEBI" id="CHEBI:58349"/>
        <dbReference type="ChEBI" id="CHEBI:68483"/>
        <dbReference type="ChEBI" id="CHEBI:70757"/>
        <dbReference type="EC" id="1.3.1.98"/>
    </reaction>
</comment>
<evidence type="ECO:0000256" key="11">
    <source>
        <dbReference type="ARBA" id="ARBA00022857"/>
    </source>
</evidence>
<keyword evidence="13 19" id="KW-0573">Peptidoglycan synthesis</keyword>
<feature type="domain" description="FAD-binding PCMH-type" evidence="21">
    <location>
        <begin position="29"/>
        <end position="201"/>
    </location>
</feature>
<dbReference type="InterPro" id="IPR003170">
    <property type="entry name" value="MurB"/>
</dbReference>
<protein>
    <recommendedName>
        <fullName evidence="6 19">UDP-N-acetylenolpyruvoylglucosamine reductase</fullName>
        <ecNumber evidence="5 19">1.3.1.98</ecNumber>
    </recommendedName>
    <alternativeName>
        <fullName evidence="17 19">UDP-N-acetylmuramate dehydrogenase</fullName>
    </alternativeName>
</protein>
<dbReference type="Pfam" id="PF02873">
    <property type="entry name" value="MurB_C"/>
    <property type="match status" value="1"/>
</dbReference>
<dbReference type="InterPro" id="IPR011601">
    <property type="entry name" value="MurB_C"/>
</dbReference>
<dbReference type="InterPro" id="IPR036635">
    <property type="entry name" value="MurB_C_sf"/>
</dbReference>
<dbReference type="InterPro" id="IPR016169">
    <property type="entry name" value="FAD-bd_PCMH_sub2"/>
</dbReference>
<evidence type="ECO:0000256" key="5">
    <source>
        <dbReference type="ARBA" id="ARBA00012518"/>
    </source>
</evidence>
<keyword evidence="16 19" id="KW-0961">Cell wall biogenesis/degradation</keyword>
<dbReference type="GO" id="GO:0005829">
    <property type="term" value="C:cytosol"/>
    <property type="evidence" value="ECO:0007669"/>
    <property type="project" value="TreeGrafter"/>
</dbReference>
<dbReference type="PROSITE" id="PS51387">
    <property type="entry name" value="FAD_PCMH"/>
    <property type="match status" value="1"/>
</dbReference>
<dbReference type="OrthoDB" id="9804753at2"/>
<dbReference type="HAMAP" id="MF_00037">
    <property type="entry name" value="MurB"/>
    <property type="match status" value="1"/>
</dbReference>
<dbReference type="EMBL" id="CP001101">
    <property type="protein sequence ID" value="ACE05414.1"/>
    <property type="molecule type" value="Genomic_DNA"/>
</dbReference>
<keyword evidence="11 19" id="KW-0521">NADP</keyword>
<evidence type="ECO:0000259" key="21">
    <source>
        <dbReference type="PROSITE" id="PS51387"/>
    </source>
</evidence>
<gene>
    <name evidence="19" type="primary">murB</name>
    <name evidence="22" type="ordered locus">Cphamn1_2520</name>
</gene>
<sequence length="310" mass="33187">MISTEELLGTIRGEVLLGESMKEHTALKVGGSVDFFVDPLDREDLCGAIALFEARNLPYELIGRGSNLLVHDDGVRGALIITSRALGGYSVRKNILTAGAGALLPVIAEKTFGLSLGGMEMLQGIPGTVGGAIAMNAGAHGQEISSVVSRVEILHEGRVCMVPAHDITFGYRSCSLGRSVILGAEMKLKKLSDAECDKRGRLRREAFRRRSDSQPLSWPNAGSVFRNPRPEENPSGLSAGQMIDACGLKGLQRGGAVISETHANFIINAGDARAADVMELIVEARERVRTMFGVQLELEIKLLGFAKNCC</sequence>
<dbReference type="GO" id="GO:0051301">
    <property type="term" value="P:cell division"/>
    <property type="evidence" value="ECO:0007669"/>
    <property type="project" value="UniProtKB-KW"/>
</dbReference>
<dbReference type="GO" id="GO:0009252">
    <property type="term" value="P:peptidoglycan biosynthetic process"/>
    <property type="evidence" value="ECO:0007669"/>
    <property type="project" value="UniProtKB-UniRule"/>
</dbReference>
<evidence type="ECO:0000256" key="13">
    <source>
        <dbReference type="ARBA" id="ARBA00022984"/>
    </source>
</evidence>
<dbReference type="NCBIfam" id="NF010480">
    <property type="entry name" value="PRK13905.1"/>
    <property type="match status" value="1"/>
</dbReference>
<comment type="subcellular location">
    <subcellularLocation>
        <location evidence="3 19">Cytoplasm</location>
    </subcellularLocation>
</comment>
<evidence type="ECO:0000256" key="19">
    <source>
        <dbReference type="HAMAP-Rule" id="MF_00037"/>
    </source>
</evidence>
<dbReference type="InterPro" id="IPR006094">
    <property type="entry name" value="Oxid_FAD_bind_N"/>
</dbReference>
<keyword evidence="15 19" id="KW-0131">Cell cycle</keyword>
<dbReference type="Gene3D" id="3.30.43.10">
    <property type="entry name" value="Uridine Diphospho-n-acetylenolpyruvylglucosamine Reductase, domain 2"/>
    <property type="match status" value="1"/>
</dbReference>
<keyword evidence="9 19" id="KW-0285">Flavoprotein</keyword>
<evidence type="ECO:0000256" key="14">
    <source>
        <dbReference type="ARBA" id="ARBA00023002"/>
    </source>
</evidence>
<evidence type="ECO:0000256" key="18">
    <source>
        <dbReference type="ARBA" id="ARBA00048914"/>
    </source>
</evidence>
<feature type="active site" evidence="19">
    <location>
        <position position="172"/>
    </location>
</feature>
<keyword evidence="10 19" id="KW-0274">FAD</keyword>
<dbReference type="Gene3D" id="3.90.78.10">
    <property type="entry name" value="UDP-N-acetylenolpyruvoylglucosamine reductase, C-terminal domain"/>
    <property type="match status" value="1"/>
</dbReference>
<evidence type="ECO:0000256" key="10">
    <source>
        <dbReference type="ARBA" id="ARBA00022827"/>
    </source>
</evidence>
<evidence type="ECO:0000256" key="2">
    <source>
        <dbReference type="ARBA" id="ARBA00003921"/>
    </source>
</evidence>
<evidence type="ECO:0000256" key="6">
    <source>
        <dbReference type="ARBA" id="ARBA00015188"/>
    </source>
</evidence>
<dbReference type="PANTHER" id="PTHR21071">
    <property type="entry name" value="UDP-N-ACETYLENOLPYRUVOYLGLUCOSAMINE REDUCTASE"/>
    <property type="match status" value="1"/>
</dbReference>
<feature type="active site" description="Proton donor" evidence="19">
    <location>
        <position position="223"/>
    </location>
</feature>
<accession>B3EQB6</accession>
<dbReference type="Pfam" id="PF01565">
    <property type="entry name" value="FAD_binding_4"/>
    <property type="match status" value="1"/>
</dbReference>
<evidence type="ECO:0000256" key="7">
    <source>
        <dbReference type="ARBA" id="ARBA00022490"/>
    </source>
</evidence>
<dbReference type="SUPFAM" id="SSF56176">
    <property type="entry name" value="FAD-binding/transporter-associated domain-like"/>
    <property type="match status" value="1"/>
</dbReference>
<evidence type="ECO:0000256" key="16">
    <source>
        <dbReference type="ARBA" id="ARBA00023316"/>
    </source>
</evidence>
<reference evidence="22" key="1">
    <citation type="submission" date="2008-06" db="EMBL/GenBank/DDBJ databases">
        <title>Complete sequence of Chlorobium phaeobacteroides BS1.</title>
        <authorList>
            <consortium name="US DOE Joint Genome Institute"/>
            <person name="Lucas S."/>
            <person name="Copeland A."/>
            <person name="Lapidus A."/>
            <person name="Glavina del Rio T."/>
            <person name="Dalin E."/>
            <person name="Tice H."/>
            <person name="Bruce D."/>
            <person name="Goodwin L."/>
            <person name="Pitluck S."/>
            <person name="Schmutz J."/>
            <person name="Larimer F."/>
            <person name="Land M."/>
            <person name="Hauser L."/>
            <person name="Kyrpides N."/>
            <person name="Ovchinnikova G."/>
            <person name="Li T."/>
            <person name="Liu Z."/>
            <person name="Zhao F."/>
            <person name="Overmann J."/>
            <person name="Bryant D.A."/>
            <person name="Richardson P."/>
        </authorList>
    </citation>
    <scope>NUCLEOTIDE SEQUENCE [LARGE SCALE GENOMIC DNA]</scope>
    <source>
        <strain evidence="22">BS1</strain>
    </source>
</reference>
<dbReference type="KEGG" id="cpb:Cphamn1_2520"/>
<dbReference type="Gene3D" id="3.30.465.10">
    <property type="match status" value="1"/>
</dbReference>
<feature type="active site" evidence="19">
    <location>
        <position position="299"/>
    </location>
</feature>
<keyword evidence="14 19" id="KW-0560">Oxidoreductase</keyword>
<evidence type="ECO:0000256" key="3">
    <source>
        <dbReference type="ARBA" id="ARBA00004496"/>
    </source>
</evidence>
<dbReference type="HOGENOM" id="CLU_035304_1_1_10"/>
<comment type="function">
    <text evidence="2 19">Cell wall formation.</text>
</comment>
<dbReference type="GO" id="GO:0008762">
    <property type="term" value="F:UDP-N-acetylmuramate dehydrogenase activity"/>
    <property type="evidence" value="ECO:0007669"/>
    <property type="project" value="UniProtKB-UniRule"/>
</dbReference>
<dbReference type="InterPro" id="IPR016167">
    <property type="entry name" value="FAD-bd_PCMH_sub1"/>
</dbReference>
<dbReference type="UniPathway" id="UPA00219"/>
<organism evidence="22">
    <name type="scientific">Chlorobium phaeobacteroides (strain BS1)</name>
    <dbReference type="NCBI Taxonomy" id="331678"/>
    <lineage>
        <taxon>Bacteria</taxon>
        <taxon>Pseudomonadati</taxon>
        <taxon>Chlorobiota</taxon>
        <taxon>Chlorobiia</taxon>
        <taxon>Chlorobiales</taxon>
        <taxon>Chlorobiaceae</taxon>
        <taxon>Chlorobium/Pelodictyon group</taxon>
        <taxon>Chlorobium</taxon>
    </lineage>
</organism>
<evidence type="ECO:0000256" key="20">
    <source>
        <dbReference type="SAM" id="MobiDB-lite"/>
    </source>
</evidence>
<evidence type="ECO:0000313" key="22">
    <source>
        <dbReference type="EMBL" id="ACE05414.1"/>
    </source>
</evidence>
<dbReference type="InterPro" id="IPR036318">
    <property type="entry name" value="FAD-bd_PCMH-like_sf"/>
</dbReference>
<evidence type="ECO:0000256" key="9">
    <source>
        <dbReference type="ARBA" id="ARBA00022630"/>
    </source>
</evidence>
<dbReference type="PANTHER" id="PTHR21071:SF4">
    <property type="entry name" value="UDP-N-ACETYLENOLPYRUVOYLGLUCOSAMINE REDUCTASE"/>
    <property type="match status" value="1"/>
</dbReference>
<dbReference type="SUPFAM" id="SSF56194">
    <property type="entry name" value="Uridine diphospho-N-Acetylenolpyruvylglucosamine reductase, MurB, C-terminal domain"/>
    <property type="match status" value="1"/>
</dbReference>
<dbReference type="STRING" id="331678.Cphamn1_2520"/>
<dbReference type="eggNOG" id="COG0812">
    <property type="taxonomic scope" value="Bacteria"/>
</dbReference>
<keyword evidence="8 19" id="KW-0132">Cell division</keyword>
<dbReference type="GO" id="GO:0071555">
    <property type="term" value="P:cell wall organization"/>
    <property type="evidence" value="ECO:0007669"/>
    <property type="project" value="UniProtKB-KW"/>
</dbReference>
<keyword evidence="7 19" id="KW-0963">Cytoplasm</keyword>
<dbReference type="AlphaFoldDB" id="B3EQB6"/>
<keyword evidence="12 19" id="KW-0133">Cell shape</keyword>
<proteinExistence type="inferred from homology"/>
<comment type="similarity">
    <text evidence="19">Belongs to the MurB family.</text>
</comment>
<evidence type="ECO:0000256" key="1">
    <source>
        <dbReference type="ARBA" id="ARBA00001974"/>
    </source>
</evidence>
<evidence type="ECO:0000256" key="12">
    <source>
        <dbReference type="ARBA" id="ARBA00022960"/>
    </source>
</evidence>
<comment type="cofactor">
    <cofactor evidence="1 19">
        <name>FAD</name>
        <dbReference type="ChEBI" id="CHEBI:57692"/>
    </cofactor>
</comment>
<evidence type="ECO:0000256" key="17">
    <source>
        <dbReference type="ARBA" id="ARBA00031026"/>
    </source>
</evidence>
<name>B3EQB6_CHLPB</name>
<evidence type="ECO:0000256" key="8">
    <source>
        <dbReference type="ARBA" id="ARBA00022618"/>
    </source>
</evidence>
<dbReference type="NCBIfam" id="TIGR00179">
    <property type="entry name" value="murB"/>
    <property type="match status" value="1"/>
</dbReference>
<evidence type="ECO:0000256" key="15">
    <source>
        <dbReference type="ARBA" id="ARBA00023306"/>
    </source>
</evidence>
<dbReference type="GO" id="GO:0071949">
    <property type="term" value="F:FAD binding"/>
    <property type="evidence" value="ECO:0007669"/>
    <property type="project" value="InterPro"/>
</dbReference>
<comment type="pathway">
    <text evidence="4 19">Cell wall biogenesis; peptidoglycan biosynthesis.</text>
</comment>
<dbReference type="GO" id="GO:0008360">
    <property type="term" value="P:regulation of cell shape"/>
    <property type="evidence" value="ECO:0007669"/>
    <property type="project" value="UniProtKB-KW"/>
</dbReference>
<dbReference type="EC" id="1.3.1.98" evidence="5 19"/>
<dbReference type="InterPro" id="IPR016166">
    <property type="entry name" value="FAD-bd_PCMH"/>
</dbReference>
<evidence type="ECO:0000256" key="4">
    <source>
        <dbReference type="ARBA" id="ARBA00004752"/>
    </source>
</evidence>